<gene>
    <name evidence="1" type="ORF">H8718_18575</name>
</gene>
<proteinExistence type="predicted"/>
<dbReference type="RefSeq" id="WP_249334444.1">
    <property type="nucleotide sequence ID" value="NZ_JACRSY010000055.1"/>
</dbReference>
<dbReference type="Proteomes" id="UP000655830">
    <property type="component" value="Unassembled WGS sequence"/>
</dbReference>
<sequence length="357" mass="41221">MIKLSQLEQDILHCKYGSRHEFYRLELLDMYGIKKDDLYLVSGDVSLDCVADIQKSATINFKESSKVNYLSDRIKPFMGVMVGDTIKWWPLGVFLMVQTNSSNGVVRAQCYDETIILQQSQVLAQKVFLKGTNYGEVLRYFIISCGITKINIQSTEHALQEDLIVDDSKNKLEWFNYIAEQINYTKLSVNSDGWFISKKYIEPSPSNVGYIYKEDHMSVLSGNIESLIDYWKVPNVFKRFVSHPTLGELVSIYINADPTSDFSVTKRKMEITDSKQVDNVVNQIELDNLTRKAAFNANQIYEEVTFYTLNMPHHESYDILDLRSEHLNGIFIEQHFNIKLESGSLMTHRVKRLVTLN</sequence>
<protein>
    <submittedName>
        <fullName evidence="1">Uncharacterized protein</fullName>
    </submittedName>
</protein>
<comment type="caution">
    <text evidence="1">The sequence shown here is derived from an EMBL/GenBank/DDBJ whole genome shotgun (WGS) entry which is preliminary data.</text>
</comment>
<dbReference type="EMBL" id="JACRSY010000055">
    <property type="protein sequence ID" value="MBC8581491.1"/>
    <property type="molecule type" value="Genomic_DNA"/>
</dbReference>
<dbReference type="AlphaFoldDB" id="A0A926EKN7"/>
<organism evidence="1 2">
    <name type="scientific">Zhenhengia yiwuensis</name>
    <dbReference type="NCBI Taxonomy" id="2763666"/>
    <lineage>
        <taxon>Bacteria</taxon>
        <taxon>Bacillati</taxon>
        <taxon>Bacillota</taxon>
        <taxon>Clostridia</taxon>
        <taxon>Lachnospirales</taxon>
        <taxon>Lachnospiraceae</taxon>
        <taxon>Zhenhengia</taxon>
    </lineage>
</organism>
<reference evidence="1" key="1">
    <citation type="submission" date="2020-08" db="EMBL/GenBank/DDBJ databases">
        <title>Genome public.</title>
        <authorList>
            <person name="Liu C."/>
            <person name="Sun Q."/>
        </authorList>
    </citation>
    <scope>NUCLEOTIDE SEQUENCE</scope>
    <source>
        <strain evidence="1">NSJ-12</strain>
    </source>
</reference>
<name>A0A926EKN7_9FIRM</name>
<evidence type="ECO:0000313" key="2">
    <source>
        <dbReference type="Proteomes" id="UP000655830"/>
    </source>
</evidence>
<keyword evidence="2" id="KW-1185">Reference proteome</keyword>
<accession>A0A926EKN7</accession>
<evidence type="ECO:0000313" key="1">
    <source>
        <dbReference type="EMBL" id="MBC8581491.1"/>
    </source>
</evidence>